<evidence type="ECO:0000256" key="1">
    <source>
        <dbReference type="ARBA" id="ARBA00010169"/>
    </source>
</evidence>
<evidence type="ECO:0000313" key="2">
    <source>
        <dbReference type="EMBL" id="AJR05949.1"/>
    </source>
</evidence>
<dbReference type="STRING" id="658445.H744_1c0924"/>
<sequence>MLPLLLLFLNSFLNKEAKMGDKCVVMTTFADEAIGKKLIHSLIEKRLAACIQVQAIESYYHWEGKVNQDQEKLVIIKTTTALYDRVEADILANHNYDTPEIIQLPITAGYSDYLRWIETECQ</sequence>
<dbReference type="InterPro" id="IPR015867">
    <property type="entry name" value="N-reg_PII/ATP_PRibTrfase_C"/>
</dbReference>
<dbReference type="InterPro" id="IPR004323">
    <property type="entry name" value="Ion_tolerance_CutA"/>
</dbReference>
<dbReference type="PANTHER" id="PTHR23419:SF8">
    <property type="entry name" value="FI09726P"/>
    <property type="match status" value="1"/>
</dbReference>
<comment type="similarity">
    <text evidence="1">Belongs to the CutA family.</text>
</comment>
<dbReference type="Pfam" id="PF03091">
    <property type="entry name" value="CutA1"/>
    <property type="match status" value="1"/>
</dbReference>
<gene>
    <name evidence="2" type="ORF">H744_1c0924</name>
</gene>
<dbReference type="SUPFAM" id="SSF54913">
    <property type="entry name" value="GlnB-like"/>
    <property type="match status" value="1"/>
</dbReference>
<evidence type="ECO:0000313" key="3">
    <source>
        <dbReference type="Proteomes" id="UP000032303"/>
    </source>
</evidence>
<accession>A0A0C5WLI5</accession>
<dbReference type="HOGENOM" id="CLU_098807_1_2_6"/>
<protein>
    <submittedName>
        <fullName evidence="2">Putative CutA1 divalent ion tolerance protein</fullName>
    </submittedName>
</protein>
<dbReference type="Proteomes" id="UP000032303">
    <property type="component" value="Chromosome 1"/>
</dbReference>
<organism evidence="2 3">
    <name type="scientific">Photobacterium gaetbulicola Gung47</name>
    <dbReference type="NCBI Taxonomy" id="658445"/>
    <lineage>
        <taxon>Bacteria</taxon>
        <taxon>Pseudomonadati</taxon>
        <taxon>Pseudomonadota</taxon>
        <taxon>Gammaproteobacteria</taxon>
        <taxon>Vibrionales</taxon>
        <taxon>Vibrionaceae</taxon>
        <taxon>Photobacterium</taxon>
    </lineage>
</organism>
<proteinExistence type="inferred from homology"/>
<dbReference type="InterPro" id="IPR011322">
    <property type="entry name" value="N-reg_PII-like_a/b"/>
</dbReference>
<dbReference type="EMBL" id="CP005973">
    <property type="protein sequence ID" value="AJR05949.1"/>
    <property type="molecule type" value="Genomic_DNA"/>
</dbReference>
<dbReference type="KEGG" id="pgb:H744_1c0924"/>
<dbReference type="GO" id="GO:0010038">
    <property type="term" value="P:response to metal ion"/>
    <property type="evidence" value="ECO:0007669"/>
    <property type="project" value="InterPro"/>
</dbReference>
<dbReference type="AlphaFoldDB" id="A0A0C5WLI5"/>
<dbReference type="PATRIC" id="fig|658445.3.peg.1000"/>
<dbReference type="PANTHER" id="PTHR23419">
    <property type="entry name" value="DIVALENT CATION TOLERANCE CUTA-RELATED"/>
    <property type="match status" value="1"/>
</dbReference>
<dbReference type="Gene3D" id="3.30.70.120">
    <property type="match status" value="1"/>
</dbReference>
<keyword evidence="3" id="KW-1185">Reference proteome</keyword>
<dbReference type="GO" id="GO:0005507">
    <property type="term" value="F:copper ion binding"/>
    <property type="evidence" value="ECO:0007669"/>
    <property type="project" value="TreeGrafter"/>
</dbReference>
<name>A0A0C5WLI5_9GAMM</name>
<reference evidence="2 3" key="1">
    <citation type="submission" date="2013-05" db="EMBL/GenBank/DDBJ databases">
        <title>Complete genome sequence of the lipase-producing bacterium Photobacterium gaetbulicola Gung47.</title>
        <authorList>
            <person name="Kim Y.-O."/>
        </authorList>
    </citation>
    <scope>NUCLEOTIDE SEQUENCE [LARGE SCALE GENOMIC DNA]</scope>
    <source>
        <strain evidence="2 3">Gung47</strain>
    </source>
</reference>